<keyword evidence="3" id="KW-1185">Reference proteome</keyword>
<evidence type="ECO:0000259" key="1">
    <source>
        <dbReference type="Pfam" id="PF21738"/>
    </source>
</evidence>
<organism evidence="2 3">
    <name type="scientific">Popillia japonica</name>
    <name type="common">Japanese beetle</name>
    <dbReference type="NCBI Taxonomy" id="7064"/>
    <lineage>
        <taxon>Eukaryota</taxon>
        <taxon>Metazoa</taxon>
        <taxon>Ecdysozoa</taxon>
        <taxon>Arthropoda</taxon>
        <taxon>Hexapoda</taxon>
        <taxon>Insecta</taxon>
        <taxon>Pterygota</taxon>
        <taxon>Neoptera</taxon>
        <taxon>Endopterygota</taxon>
        <taxon>Coleoptera</taxon>
        <taxon>Polyphaga</taxon>
        <taxon>Scarabaeiformia</taxon>
        <taxon>Scarabaeidae</taxon>
        <taxon>Rutelinae</taxon>
        <taxon>Popillia</taxon>
    </lineage>
</organism>
<gene>
    <name evidence="2" type="ORF">QE152_g9411</name>
</gene>
<dbReference type="Pfam" id="PF21738">
    <property type="entry name" value="DJR-like_dom"/>
    <property type="match status" value="1"/>
</dbReference>
<proteinExistence type="predicted"/>
<reference evidence="2 3" key="1">
    <citation type="journal article" date="2024" name="BMC Genomics">
        <title>De novo assembly and annotation of Popillia japonica's genome with initial clues to its potential as an invasive pest.</title>
        <authorList>
            <person name="Cucini C."/>
            <person name="Boschi S."/>
            <person name="Funari R."/>
            <person name="Cardaioli E."/>
            <person name="Iannotti N."/>
            <person name="Marturano G."/>
            <person name="Paoli F."/>
            <person name="Bruttini M."/>
            <person name="Carapelli A."/>
            <person name="Frati F."/>
            <person name="Nardi F."/>
        </authorList>
    </citation>
    <scope>NUCLEOTIDE SEQUENCE [LARGE SCALE GENOMIC DNA]</scope>
    <source>
        <strain evidence="2">DMR45628</strain>
    </source>
</reference>
<sequence length="253" mass="29481">MAGWCPFSDKQPTLSAGKKFSAYIPLKFFLGFAEDYNKIIINAKQELILVRSKSDDNCYKNSTTNATKKAQIEIQKIEWYMPHISISDEMRLKFMETLHIDKPIYIPFHKWELYELPSLRNTRTDIWPHKRKDNFLADASSFDHFSIENIKLYLNSENYPYNKMNLSMSNKRYLIAYQMYKSFQESYYNRSSQPLLDYNNFLNNAVYVIDCSKQNESLKAATVDTQVARTVGTTLSDCPTCVGYMMGNNVGVM</sequence>
<comment type="caution">
    <text evidence="2">The sequence shown here is derived from an EMBL/GenBank/DDBJ whole genome shotgun (WGS) entry which is preliminary data.</text>
</comment>
<dbReference type="EMBL" id="JASPKY010000080">
    <property type="protein sequence ID" value="KAK9739005.1"/>
    <property type="molecule type" value="Genomic_DNA"/>
</dbReference>
<accession>A0AAW1LZJ3</accession>
<dbReference type="Proteomes" id="UP001458880">
    <property type="component" value="Unassembled WGS sequence"/>
</dbReference>
<feature type="domain" description="Double jelly roll-like" evidence="1">
    <location>
        <begin position="19"/>
        <end position="130"/>
    </location>
</feature>
<evidence type="ECO:0000313" key="3">
    <source>
        <dbReference type="Proteomes" id="UP001458880"/>
    </source>
</evidence>
<dbReference type="InterPro" id="IPR049512">
    <property type="entry name" value="DJR-like_dom"/>
</dbReference>
<dbReference type="AlphaFoldDB" id="A0AAW1LZJ3"/>
<name>A0AAW1LZJ3_POPJA</name>
<dbReference type="PANTHER" id="PTHR36159:SF1">
    <property type="entry name" value="RETROVIRUS-RELATED POL POLYPROTEIN FROM TRANSPOSON 412-LIKE PROTEIN"/>
    <property type="match status" value="1"/>
</dbReference>
<dbReference type="PANTHER" id="PTHR36159">
    <property type="entry name" value="PROTEIN CBG23766"/>
    <property type="match status" value="1"/>
</dbReference>
<evidence type="ECO:0000313" key="2">
    <source>
        <dbReference type="EMBL" id="KAK9739005.1"/>
    </source>
</evidence>
<protein>
    <recommendedName>
        <fullName evidence="1">Double jelly roll-like domain-containing protein</fullName>
    </recommendedName>
</protein>